<dbReference type="EMBL" id="LR798293">
    <property type="protein sequence ID" value="CAB5221531.1"/>
    <property type="molecule type" value="Genomic_DNA"/>
</dbReference>
<proteinExistence type="predicted"/>
<name>A0A6J7WU74_9CAUD</name>
<sequence length="320" mass="36165">MAVTSTRQGVKEYALRALGAPVLEINVDEDQLEDRIDEALEYWRLYHYEGIEQIYMKQQIRASVMNLTTPTAATFNDSEVVRGSISGAKADVCRQTDGASFGTSLLVRNVVGTFVAGETITGTTHTAVLDTIPIVLREYDNKYITLPDYVYGVTKILSAGQASSSKNIFDLQYQLRLNDLYDLTSTSIIYYKTVMSHLALLDLELNGHQLYRFNRLQNRLYLDANWPTDFILGDHIIIQGYRALDPADFSKVWNEPWLKKYIIALFKKQWGTNMKKFGGLQLPGGVTLNGQETYDEAQNEIAALEDDLMRKSAPLDFFLG</sequence>
<evidence type="ECO:0000313" key="1">
    <source>
        <dbReference type="EMBL" id="CAB5221531.1"/>
    </source>
</evidence>
<protein>
    <submittedName>
        <fullName evidence="1">Neck protein</fullName>
    </submittedName>
</protein>
<accession>A0A6J7WU74</accession>
<organism evidence="1">
    <name type="scientific">uncultured Caudovirales phage</name>
    <dbReference type="NCBI Taxonomy" id="2100421"/>
    <lineage>
        <taxon>Viruses</taxon>
        <taxon>Duplodnaviria</taxon>
        <taxon>Heunggongvirae</taxon>
        <taxon>Uroviricota</taxon>
        <taxon>Caudoviricetes</taxon>
        <taxon>Peduoviridae</taxon>
        <taxon>Maltschvirus</taxon>
        <taxon>Maltschvirus maltsch</taxon>
    </lineage>
</organism>
<gene>
    <name evidence="1" type="ORF">UFOVP240_186</name>
</gene>
<reference evidence="1" key="1">
    <citation type="submission" date="2020-05" db="EMBL/GenBank/DDBJ databases">
        <authorList>
            <person name="Chiriac C."/>
            <person name="Salcher M."/>
            <person name="Ghai R."/>
            <person name="Kavagutti S V."/>
        </authorList>
    </citation>
    <scope>NUCLEOTIDE SEQUENCE</scope>
</reference>